<dbReference type="FunCoup" id="A0A482XFK3">
    <property type="interactions" value="1247"/>
</dbReference>
<dbReference type="AlphaFoldDB" id="A0A482XFK3"/>
<keyword evidence="1 7" id="KW-0690">Ribosome biogenesis</keyword>
<feature type="compositionally biased region" description="Basic and acidic residues" evidence="9">
    <location>
        <begin position="1"/>
        <end position="21"/>
    </location>
</feature>
<protein>
    <recommendedName>
        <fullName evidence="7">Ribosome biogenesis protein BOP1 homolog</fullName>
    </recommendedName>
</protein>
<dbReference type="EMBL" id="QKKF02010319">
    <property type="protein sequence ID" value="RZF44656.1"/>
    <property type="molecule type" value="Genomic_DNA"/>
</dbReference>
<dbReference type="PANTHER" id="PTHR17605:SF0">
    <property type="entry name" value="RIBOSOME BIOGENESIS PROTEIN BOP1"/>
    <property type="match status" value="1"/>
</dbReference>
<sequence length="881" mass="100180">MVADKQKLKRKLSPDKRKTEPSDGEVENEGLQNKSRNGNYSDEETEDIDIGIDEGLDEEDDSDDSVDGEDSDDSGTVYSGESSAEEDDGEEEDDEGEEDDEEDNDDDEELFNESDNDSVLVFSSDEENSADDENDNDANSDSSDEKEMKGKAVKKVGKTSTGKSDVNLDTTTSSIEKMKLKSPSAKDKTLQNKLKKANKKASNISGSSLKSQNVAKKDSSGGNSSSAANSSFKSIEKDEYASGDTSDEEDIRNTIGNIPVNWYDDYKHIGYDWEGKKIIKPDHGDQLDYFLRRMEDPNFWRTVRDPKTGQDVVLSDKDVQLIQRLESQKIPDEAYDEYAPWIDWFTSEVMKMPLRKFPESKKSFIPSLDEKKKVAKMVHALKMGWMKSSKQLKKEKQMKEENGPQFYMLWQSDDIAEEMRRIHRHIPAPKRPLPGHAESYNPPEEYLFTEKELQKFEDSKRSVGNKKLHFVPKKYECLRKVPAYDRYLIERFNRCLDLYLCPRATKMKLTVEPEDLLPKLPSPRDLQPFPTMQALVFEGHTDMVRTISLDPLGQYVVSGSDDSTVKFWELSTGRCLKTIPVEGVVRCVRWCPNQTLSLVAVAADNKCYIINPGLGDSLVVSKTDTLLKEPPPEVGIIPDRVKACAQWNWASENKEDVWPDGVLIVIKHFKEIKQIAWHGKGDYFAAVMPEGANRSVVIHQLSKGRSQLPFNKSRGLIQCVIFHPIRPFFFVASQKNVRVYDLVKQEMVKKLYSNCKWISNMAIHPGGDNLLLSSYDSKVVWLDLDLSTKPYKVLRLHSTAVRSVAYHKRYPLFASVADDCSLIVSHGMVYNDLMQNALIVPLKRLSSHKNHNDFGIFEVMFHHSQPWVLTCGADKTIRLYS</sequence>
<accession>A0A482XFK3</accession>
<dbReference type="InParanoid" id="A0A482XFK3"/>
<dbReference type="GO" id="GO:0070545">
    <property type="term" value="C:PeBoW complex"/>
    <property type="evidence" value="ECO:0007669"/>
    <property type="project" value="TreeGrafter"/>
</dbReference>
<dbReference type="Pfam" id="PF00400">
    <property type="entry name" value="WD40"/>
    <property type="match status" value="3"/>
</dbReference>
<dbReference type="PANTHER" id="PTHR17605">
    <property type="entry name" value="RIBOSOME BIOGENESIS PROTEIN BOP1 BLOCK OF PROLIFERATION 1 PROTEIN"/>
    <property type="match status" value="1"/>
</dbReference>
<evidence type="ECO:0000259" key="10">
    <source>
        <dbReference type="SMART" id="SM01035"/>
    </source>
</evidence>
<keyword evidence="2 7" id="KW-0698">rRNA processing</keyword>
<dbReference type="PROSITE" id="PS00678">
    <property type="entry name" value="WD_REPEATS_1"/>
    <property type="match status" value="1"/>
</dbReference>
<dbReference type="Pfam" id="PF08145">
    <property type="entry name" value="BOP1NT"/>
    <property type="match status" value="1"/>
</dbReference>
<proteinExistence type="inferred from homology"/>
<organism evidence="11 12">
    <name type="scientific">Laodelphax striatellus</name>
    <name type="common">Small brown planthopper</name>
    <name type="synonym">Delphax striatella</name>
    <dbReference type="NCBI Taxonomy" id="195883"/>
    <lineage>
        <taxon>Eukaryota</taxon>
        <taxon>Metazoa</taxon>
        <taxon>Ecdysozoa</taxon>
        <taxon>Arthropoda</taxon>
        <taxon>Hexapoda</taxon>
        <taxon>Insecta</taxon>
        <taxon>Pterygota</taxon>
        <taxon>Neoptera</taxon>
        <taxon>Paraneoptera</taxon>
        <taxon>Hemiptera</taxon>
        <taxon>Auchenorrhyncha</taxon>
        <taxon>Fulgoroidea</taxon>
        <taxon>Delphacidae</taxon>
        <taxon>Criomorphinae</taxon>
        <taxon>Laodelphax</taxon>
    </lineage>
</organism>
<dbReference type="InterPro" id="IPR012953">
    <property type="entry name" value="BOP1_N_dom"/>
</dbReference>
<comment type="function">
    <text evidence="6">Component of the PeBoW complex, which is required for maturation of 28S and 5.8S ribosomal RNAs and formation of the 60S ribosome.</text>
</comment>
<feature type="compositionally biased region" description="Polar residues" evidence="9">
    <location>
        <begin position="202"/>
        <end position="214"/>
    </location>
</feature>
<evidence type="ECO:0000313" key="12">
    <source>
        <dbReference type="Proteomes" id="UP000291343"/>
    </source>
</evidence>
<evidence type="ECO:0000313" key="11">
    <source>
        <dbReference type="EMBL" id="RZF44656.1"/>
    </source>
</evidence>
<keyword evidence="5 7" id="KW-0539">Nucleus</keyword>
<feature type="compositionally biased region" description="Polar residues" evidence="9">
    <location>
        <begin position="30"/>
        <end position="40"/>
    </location>
</feature>
<keyword evidence="12" id="KW-1185">Reference proteome</keyword>
<evidence type="ECO:0000256" key="7">
    <source>
        <dbReference type="HAMAP-Rule" id="MF_03027"/>
    </source>
</evidence>
<feature type="domain" description="BOP1 N-terminal" evidence="10">
    <location>
        <begin position="263"/>
        <end position="530"/>
    </location>
</feature>
<dbReference type="SMART" id="SM01035">
    <property type="entry name" value="BOP1NT"/>
    <property type="match status" value="1"/>
</dbReference>
<dbReference type="FunFam" id="2.130.10.10:FF:000061">
    <property type="entry name" value="Ribosome biogenesis protein BOP1 homolog"/>
    <property type="match status" value="1"/>
</dbReference>
<feature type="compositionally biased region" description="Acidic residues" evidence="9">
    <location>
        <begin position="41"/>
        <end position="73"/>
    </location>
</feature>
<feature type="compositionally biased region" description="Acidic residues" evidence="9">
    <location>
        <begin position="124"/>
        <end position="142"/>
    </location>
</feature>
<dbReference type="HAMAP" id="MF_03027">
    <property type="entry name" value="BOP1"/>
    <property type="match status" value="1"/>
</dbReference>
<dbReference type="Gene3D" id="2.130.10.10">
    <property type="entry name" value="YVTN repeat-like/Quinoprotein amine dehydrogenase"/>
    <property type="match status" value="1"/>
</dbReference>
<dbReference type="InterPro" id="IPR019775">
    <property type="entry name" value="WD40_repeat_CS"/>
</dbReference>
<dbReference type="GO" id="GO:0030687">
    <property type="term" value="C:preribosome, large subunit precursor"/>
    <property type="evidence" value="ECO:0007669"/>
    <property type="project" value="UniProtKB-UniRule"/>
</dbReference>
<dbReference type="PROSITE" id="PS50082">
    <property type="entry name" value="WD_REPEATS_2"/>
    <property type="match status" value="1"/>
</dbReference>
<feature type="compositionally biased region" description="Acidic residues" evidence="9">
    <location>
        <begin position="83"/>
        <end position="116"/>
    </location>
</feature>
<dbReference type="InterPro" id="IPR028598">
    <property type="entry name" value="BOP1/Erb1"/>
</dbReference>
<reference evidence="11 12" key="1">
    <citation type="journal article" date="2017" name="Gigascience">
        <title>Genome sequence of the small brown planthopper, Laodelphax striatellus.</title>
        <authorList>
            <person name="Zhu J."/>
            <person name="Jiang F."/>
            <person name="Wang X."/>
            <person name="Yang P."/>
            <person name="Bao Y."/>
            <person name="Zhao W."/>
            <person name="Wang W."/>
            <person name="Lu H."/>
            <person name="Wang Q."/>
            <person name="Cui N."/>
            <person name="Li J."/>
            <person name="Chen X."/>
            <person name="Luo L."/>
            <person name="Yu J."/>
            <person name="Kang L."/>
            <person name="Cui F."/>
        </authorList>
    </citation>
    <scope>NUCLEOTIDE SEQUENCE [LARGE SCALE GENOMIC DNA]</scope>
    <source>
        <strain evidence="11">Lst14</strain>
    </source>
</reference>
<feature type="repeat" description="WD" evidence="8">
    <location>
        <begin position="537"/>
        <end position="578"/>
    </location>
</feature>
<comment type="caution">
    <text evidence="11">The sequence shown here is derived from an EMBL/GenBank/DDBJ whole genome shotgun (WGS) entry which is preliminary data.</text>
</comment>
<dbReference type="InterPro" id="IPR036322">
    <property type="entry name" value="WD40_repeat_dom_sf"/>
</dbReference>
<dbReference type="PROSITE" id="PS50294">
    <property type="entry name" value="WD_REPEATS_REGION"/>
    <property type="match status" value="1"/>
</dbReference>
<keyword evidence="4" id="KW-0677">Repeat</keyword>
<evidence type="ECO:0000256" key="8">
    <source>
        <dbReference type="PROSITE-ProRule" id="PRU00221"/>
    </source>
</evidence>
<name>A0A482XFK3_LAOST</name>
<dbReference type="GO" id="GO:0005654">
    <property type="term" value="C:nucleoplasm"/>
    <property type="evidence" value="ECO:0007669"/>
    <property type="project" value="UniProtKB-SubCell"/>
</dbReference>
<gene>
    <name evidence="11" type="ORF">LSTR_LSTR000608</name>
</gene>
<evidence type="ECO:0000256" key="3">
    <source>
        <dbReference type="ARBA" id="ARBA00022574"/>
    </source>
</evidence>
<dbReference type="SMART" id="SM00320">
    <property type="entry name" value="WD40"/>
    <property type="match status" value="7"/>
</dbReference>
<comment type="subcellular location">
    <subcellularLocation>
        <location evidence="7">Nucleus</location>
        <location evidence="7">Nucleolus</location>
    </subcellularLocation>
    <subcellularLocation>
        <location evidence="7">Nucleus</location>
        <location evidence="7">Nucleoplasm</location>
    </subcellularLocation>
</comment>
<feature type="compositionally biased region" description="Polar residues" evidence="9">
    <location>
        <begin position="158"/>
        <end position="175"/>
    </location>
</feature>
<dbReference type="GO" id="GO:0000463">
    <property type="term" value="P:maturation of LSU-rRNA from tricistronic rRNA transcript (SSU-rRNA, 5.8S rRNA, LSU-rRNA)"/>
    <property type="evidence" value="ECO:0007669"/>
    <property type="project" value="UniProtKB-UniRule"/>
</dbReference>
<dbReference type="InterPro" id="IPR001680">
    <property type="entry name" value="WD40_rpt"/>
</dbReference>
<dbReference type="STRING" id="195883.A0A482XFK3"/>
<evidence type="ECO:0000256" key="4">
    <source>
        <dbReference type="ARBA" id="ARBA00022737"/>
    </source>
</evidence>
<dbReference type="InterPro" id="IPR015943">
    <property type="entry name" value="WD40/YVTN_repeat-like_dom_sf"/>
</dbReference>
<feature type="compositionally biased region" description="Basic and acidic residues" evidence="9">
    <location>
        <begin position="176"/>
        <end position="190"/>
    </location>
</feature>
<dbReference type="Proteomes" id="UP000291343">
    <property type="component" value="Unassembled WGS sequence"/>
</dbReference>
<dbReference type="GO" id="GO:0043021">
    <property type="term" value="F:ribonucleoprotein complex binding"/>
    <property type="evidence" value="ECO:0007669"/>
    <property type="project" value="UniProtKB-UniRule"/>
</dbReference>
<dbReference type="OrthoDB" id="5571054at2759"/>
<evidence type="ECO:0000256" key="5">
    <source>
        <dbReference type="ARBA" id="ARBA00023242"/>
    </source>
</evidence>
<evidence type="ECO:0000256" key="1">
    <source>
        <dbReference type="ARBA" id="ARBA00022517"/>
    </source>
</evidence>
<dbReference type="SMR" id="A0A482XFK3"/>
<feature type="compositionally biased region" description="Low complexity" evidence="9">
    <location>
        <begin position="220"/>
        <end position="231"/>
    </location>
</feature>
<evidence type="ECO:0000256" key="9">
    <source>
        <dbReference type="SAM" id="MobiDB-lite"/>
    </source>
</evidence>
<dbReference type="SUPFAM" id="SSF50978">
    <property type="entry name" value="WD40 repeat-like"/>
    <property type="match status" value="1"/>
</dbReference>
<feature type="region of interest" description="Disordered" evidence="9">
    <location>
        <begin position="1"/>
        <end position="251"/>
    </location>
</feature>
<comment type="function">
    <text evidence="7">Required for maturation of ribosomal RNAs and formation of the large ribosomal subunit.</text>
</comment>
<evidence type="ECO:0000256" key="2">
    <source>
        <dbReference type="ARBA" id="ARBA00022552"/>
    </source>
</evidence>
<keyword evidence="3 8" id="KW-0853">WD repeat</keyword>
<dbReference type="GO" id="GO:0000466">
    <property type="term" value="P:maturation of 5.8S rRNA from tricistronic rRNA transcript (SSU-rRNA, 5.8S rRNA, LSU-rRNA)"/>
    <property type="evidence" value="ECO:0007669"/>
    <property type="project" value="UniProtKB-UniRule"/>
</dbReference>
<evidence type="ECO:0000256" key="6">
    <source>
        <dbReference type="ARBA" id="ARBA00055102"/>
    </source>
</evidence>
<comment type="similarity">
    <text evidence="7">Belongs to the WD repeat BOP1/ERB1 family.</text>
</comment>